<proteinExistence type="predicted"/>
<evidence type="ECO:0000313" key="2">
    <source>
        <dbReference type="EMBL" id="AVI52051.1"/>
    </source>
</evidence>
<evidence type="ECO:0000259" key="1">
    <source>
        <dbReference type="Pfam" id="PF12867"/>
    </source>
</evidence>
<dbReference type="Gene3D" id="1.20.120.450">
    <property type="entry name" value="dinb family like domain"/>
    <property type="match status" value="1"/>
</dbReference>
<dbReference type="SUPFAM" id="SSF109854">
    <property type="entry name" value="DinB/YfiT-like putative metalloenzymes"/>
    <property type="match status" value="1"/>
</dbReference>
<dbReference type="KEGG" id="aue:C5O00_13165"/>
<accession>A0A2S0HZG0</accession>
<organism evidence="2 3">
    <name type="scientific">Pukyongia salina</name>
    <dbReference type="NCBI Taxonomy" id="2094025"/>
    <lineage>
        <taxon>Bacteria</taxon>
        <taxon>Pseudomonadati</taxon>
        <taxon>Bacteroidota</taxon>
        <taxon>Flavobacteriia</taxon>
        <taxon>Flavobacteriales</taxon>
        <taxon>Flavobacteriaceae</taxon>
        <taxon>Pukyongia</taxon>
    </lineage>
</organism>
<dbReference type="Proteomes" id="UP000238442">
    <property type="component" value="Chromosome"/>
</dbReference>
<protein>
    <submittedName>
        <fullName evidence="2">Damage-inducible protein DinB</fullName>
    </submittedName>
</protein>
<gene>
    <name evidence="2" type="ORF">C5O00_13165</name>
</gene>
<dbReference type="InterPro" id="IPR024775">
    <property type="entry name" value="DinB-like"/>
</dbReference>
<dbReference type="AlphaFoldDB" id="A0A2S0HZG0"/>
<dbReference type="Pfam" id="PF12867">
    <property type="entry name" value="DinB_2"/>
    <property type="match status" value="1"/>
</dbReference>
<reference evidence="2 3" key="1">
    <citation type="submission" date="2018-02" db="EMBL/GenBank/DDBJ databases">
        <title>Genomic analysis of the strain RR4-38 isolated from a seawater recirculating aquaculture system.</title>
        <authorList>
            <person name="Kim Y.-S."/>
            <person name="Jang Y.H."/>
            <person name="Kim K.-H."/>
        </authorList>
    </citation>
    <scope>NUCLEOTIDE SEQUENCE [LARGE SCALE GENOMIC DNA]</scope>
    <source>
        <strain evidence="2 3">RR4-38</strain>
    </source>
</reference>
<feature type="domain" description="DinB-like" evidence="1">
    <location>
        <begin position="38"/>
        <end position="166"/>
    </location>
</feature>
<keyword evidence="3" id="KW-1185">Reference proteome</keyword>
<sequence length="171" mass="20069">MKLKDVQTTEYNSFFQGYMDQVGELPLVENLKDGLKTSKAFFKGIPREKQEFRYAENKWTPKEILLHLIDSERIFCYRALSFARSEHESLPSFDENTFAKNSRANPRSWEDLLEEYVAVRVATIKLFDSFNDEVLLRKGEVKQKTLSVRATGFIICGHEAHHKRIITERYL</sequence>
<dbReference type="RefSeq" id="WP_105217291.1">
    <property type="nucleotide sequence ID" value="NZ_CP027062.1"/>
</dbReference>
<name>A0A2S0HZG0_9FLAO</name>
<dbReference type="InterPro" id="IPR034660">
    <property type="entry name" value="DinB/YfiT-like"/>
</dbReference>
<evidence type="ECO:0000313" key="3">
    <source>
        <dbReference type="Proteomes" id="UP000238442"/>
    </source>
</evidence>
<dbReference type="EMBL" id="CP027062">
    <property type="protein sequence ID" value="AVI52051.1"/>
    <property type="molecule type" value="Genomic_DNA"/>
</dbReference>
<dbReference type="OrthoDB" id="9793216at2"/>